<evidence type="ECO:0000313" key="3">
    <source>
        <dbReference type="EMBL" id="OCT44856.1"/>
    </source>
</evidence>
<dbReference type="AlphaFoldDB" id="A0A1C1C8L9"/>
<organism evidence="3 4">
    <name type="scientific">Cladophialophora carrionii</name>
    <dbReference type="NCBI Taxonomy" id="86049"/>
    <lineage>
        <taxon>Eukaryota</taxon>
        <taxon>Fungi</taxon>
        <taxon>Dikarya</taxon>
        <taxon>Ascomycota</taxon>
        <taxon>Pezizomycotina</taxon>
        <taxon>Eurotiomycetes</taxon>
        <taxon>Chaetothyriomycetidae</taxon>
        <taxon>Chaetothyriales</taxon>
        <taxon>Herpotrichiellaceae</taxon>
        <taxon>Cladophialophora</taxon>
    </lineage>
</organism>
<protein>
    <submittedName>
        <fullName evidence="3">Uncharacterized protein</fullName>
    </submittedName>
</protein>
<keyword evidence="2" id="KW-0732">Signal</keyword>
<reference evidence="4" key="1">
    <citation type="submission" date="2015-07" db="EMBL/GenBank/DDBJ databases">
        <authorList>
            <person name="Teixeira M.M."/>
            <person name="Souza R.C."/>
            <person name="Almeida L.G."/>
            <person name="Vicente V.A."/>
            <person name="de Hoog S."/>
            <person name="Bocca A.L."/>
            <person name="de Almeida S.R."/>
            <person name="Vasconcelos A.T."/>
            <person name="Felipe M.S."/>
        </authorList>
    </citation>
    <scope>NUCLEOTIDE SEQUENCE [LARGE SCALE GENOMIC DNA]</scope>
    <source>
        <strain evidence="4">KSF</strain>
    </source>
</reference>
<evidence type="ECO:0000256" key="1">
    <source>
        <dbReference type="SAM" id="MobiDB-lite"/>
    </source>
</evidence>
<dbReference type="VEuPathDB" id="FungiDB:CLCR_06294"/>
<dbReference type="EMBL" id="LGRB01000020">
    <property type="protein sequence ID" value="OCT44856.1"/>
    <property type="molecule type" value="Genomic_DNA"/>
</dbReference>
<feature type="chain" id="PRO_5008650641" evidence="2">
    <location>
        <begin position="21"/>
        <end position="219"/>
    </location>
</feature>
<dbReference type="Proteomes" id="UP000094526">
    <property type="component" value="Unassembled WGS sequence"/>
</dbReference>
<accession>A0A1C1C8L9</accession>
<evidence type="ECO:0000256" key="2">
    <source>
        <dbReference type="SAM" id="SignalP"/>
    </source>
</evidence>
<dbReference type="VEuPathDB" id="FungiDB:G647_07527"/>
<gene>
    <name evidence="3" type="ORF">CLCR_06294</name>
</gene>
<dbReference type="OrthoDB" id="4152792at2759"/>
<comment type="caution">
    <text evidence="3">The sequence shown here is derived from an EMBL/GenBank/DDBJ whole genome shotgun (WGS) entry which is preliminary data.</text>
</comment>
<feature type="signal peptide" evidence="2">
    <location>
        <begin position="1"/>
        <end position="20"/>
    </location>
</feature>
<name>A0A1C1C8L9_9EURO</name>
<sequence length="219" mass="24779">MVAIRTALIASALTFCLVGAAPIQPNEPGSSKGMIFPSPSGKEPPKPHDGVLAFGPTHLPGAKTEDGGEVASAPHDKLSKVPFEVLRTRLEMAKLDTPEETITDTQYAKRADKQDWQDWPEDQKQLVIQLIIDEFHLHMWIAGIDYDTSVEEWTALVVLQEMQKWLVKETWQSVYQWVRDKQYILNIVTAGECKMDAQGLFDLPGEWRCEQFCKEWGHC</sequence>
<evidence type="ECO:0000313" key="4">
    <source>
        <dbReference type="Proteomes" id="UP000094526"/>
    </source>
</evidence>
<feature type="region of interest" description="Disordered" evidence="1">
    <location>
        <begin position="26"/>
        <end position="46"/>
    </location>
</feature>
<proteinExistence type="predicted"/>
<keyword evidence="4" id="KW-1185">Reference proteome</keyword>